<proteinExistence type="predicted"/>
<sequence length="126" mass="13906">MFFMRNVFVCFANSFTIYATKISIRKSVHSSNTVPSPAASPFSVVVVALYVCHFPVVIPDTAAPVAASQVTPFRAPVLVSLWLDFSFFLNFFLSPQFAGLYFRSLTSRPIGVVVVRYSATGTGKRR</sequence>
<protein>
    <submittedName>
        <fullName evidence="1">Putative secreted protein</fullName>
    </submittedName>
</protein>
<organism evidence="1">
    <name type="scientific">Anopheles triannulatus</name>
    <dbReference type="NCBI Taxonomy" id="58253"/>
    <lineage>
        <taxon>Eukaryota</taxon>
        <taxon>Metazoa</taxon>
        <taxon>Ecdysozoa</taxon>
        <taxon>Arthropoda</taxon>
        <taxon>Hexapoda</taxon>
        <taxon>Insecta</taxon>
        <taxon>Pterygota</taxon>
        <taxon>Neoptera</taxon>
        <taxon>Endopterygota</taxon>
        <taxon>Diptera</taxon>
        <taxon>Nematocera</taxon>
        <taxon>Culicoidea</taxon>
        <taxon>Culicidae</taxon>
        <taxon>Anophelinae</taxon>
        <taxon>Anopheles</taxon>
    </lineage>
</organism>
<dbReference type="EMBL" id="GGFK01015167">
    <property type="protein sequence ID" value="MBW48488.1"/>
    <property type="molecule type" value="Transcribed_RNA"/>
</dbReference>
<dbReference type="AlphaFoldDB" id="A0A2M4B6P7"/>
<accession>A0A2M4B6P7</accession>
<reference evidence="1" key="1">
    <citation type="submission" date="2018-01" db="EMBL/GenBank/DDBJ databases">
        <title>An insight into the sialome of Amazonian anophelines.</title>
        <authorList>
            <person name="Ribeiro J.M."/>
            <person name="Scarpassa V."/>
            <person name="Calvo E."/>
        </authorList>
    </citation>
    <scope>NUCLEOTIDE SEQUENCE</scope>
    <source>
        <tissue evidence="1">Salivary glands</tissue>
    </source>
</reference>
<name>A0A2M4B6P7_9DIPT</name>
<evidence type="ECO:0000313" key="1">
    <source>
        <dbReference type="EMBL" id="MBW48488.1"/>
    </source>
</evidence>